<dbReference type="HAMAP" id="MF_01147">
    <property type="entry name" value="Lgt"/>
    <property type="match status" value="1"/>
</dbReference>
<dbReference type="UniPathway" id="UPA00664"/>
<dbReference type="GO" id="GO:0008961">
    <property type="term" value="F:phosphatidylglycerol-prolipoprotein diacylglyceryl transferase activity"/>
    <property type="evidence" value="ECO:0007669"/>
    <property type="project" value="UniProtKB-UniRule"/>
</dbReference>
<evidence type="ECO:0000256" key="5">
    <source>
        <dbReference type="ARBA" id="ARBA00022989"/>
    </source>
</evidence>
<comment type="pathway">
    <text evidence="7">Protein modification; lipoprotein biosynthesis (diacylglyceryl transfer).</text>
</comment>
<dbReference type="Proteomes" id="UP000315525">
    <property type="component" value="Unassembled WGS sequence"/>
</dbReference>
<evidence type="ECO:0000256" key="3">
    <source>
        <dbReference type="ARBA" id="ARBA00022679"/>
    </source>
</evidence>
<comment type="similarity">
    <text evidence="1 7">Belongs to the Lgt family.</text>
</comment>
<dbReference type="PANTHER" id="PTHR30589">
    <property type="entry name" value="PROLIPOPROTEIN DIACYLGLYCERYL TRANSFERASE"/>
    <property type="match status" value="1"/>
</dbReference>
<organism evidence="8 9">
    <name type="scientific">candidate division TA06 bacterium</name>
    <dbReference type="NCBI Taxonomy" id="2250710"/>
    <lineage>
        <taxon>Bacteria</taxon>
        <taxon>Bacteria division TA06</taxon>
    </lineage>
</organism>
<evidence type="ECO:0000256" key="4">
    <source>
        <dbReference type="ARBA" id="ARBA00022692"/>
    </source>
</evidence>
<protein>
    <recommendedName>
        <fullName evidence="7">Phosphatidylglycerol--prolipoprotein diacylglyceryl transferase</fullName>
        <ecNumber evidence="7">2.5.1.145</ecNumber>
    </recommendedName>
</protein>
<dbReference type="AlphaFoldDB" id="A0A523USP2"/>
<comment type="catalytic activity">
    <reaction evidence="7">
        <text>L-cysteinyl-[prolipoprotein] + a 1,2-diacyl-sn-glycero-3-phospho-(1'-sn-glycerol) = an S-1,2-diacyl-sn-glyceryl-L-cysteinyl-[prolipoprotein] + sn-glycerol 1-phosphate + H(+)</text>
        <dbReference type="Rhea" id="RHEA:56712"/>
        <dbReference type="Rhea" id="RHEA-COMP:14679"/>
        <dbReference type="Rhea" id="RHEA-COMP:14680"/>
        <dbReference type="ChEBI" id="CHEBI:15378"/>
        <dbReference type="ChEBI" id="CHEBI:29950"/>
        <dbReference type="ChEBI" id="CHEBI:57685"/>
        <dbReference type="ChEBI" id="CHEBI:64716"/>
        <dbReference type="ChEBI" id="CHEBI:140658"/>
        <dbReference type="EC" id="2.5.1.145"/>
    </reaction>
</comment>
<feature type="transmembrane region" description="Helical" evidence="7">
    <location>
        <begin position="171"/>
        <end position="188"/>
    </location>
</feature>
<feature type="transmembrane region" description="Helical" evidence="7">
    <location>
        <begin position="237"/>
        <end position="254"/>
    </location>
</feature>
<dbReference type="Pfam" id="PF01790">
    <property type="entry name" value="LGT"/>
    <property type="match status" value="1"/>
</dbReference>
<dbReference type="EC" id="2.5.1.145" evidence="7"/>
<feature type="transmembrane region" description="Helical" evidence="7">
    <location>
        <begin position="111"/>
        <end position="128"/>
    </location>
</feature>
<keyword evidence="5 7" id="KW-1133">Transmembrane helix</keyword>
<feature type="transmembrane region" description="Helical" evidence="7">
    <location>
        <begin position="87"/>
        <end position="104"/>
    </location>
</feature>
<evidence type="ECO:0000313" key="8">
    <source>
        <dbReference type="EMBL" id="TET45554.1"/>
    </source>
</evidence>
<feature type="binding site" evidence="7">
    <location>
        <position position="130"/>
    </location>
    <ligand>
        <name>a 1,2-diacyl-sn-glycero-3-phospho-(1'-sn-glycerol)</name>
        <dbReference type="ChEBI" id="CHEBI:64716"/>
    </ligand>
</feature>
<dbReference type="GO" id="GO:0005886">
    <property type="term" value="C:plasma membrane"/>
    <property type="evidence" value="ECO:0007669"/>
    <property type="project" value="UniProtKB-SubCell"/>
</dbReference>
<proteinExistence type="inferred from homology"/>
<comment type="subcellular location">
    <subcellularLocation>
        <location evidence="7">Cell membrane</location>
        <topology evidence="7">Multi-pass membrane protein</topology>
    </subcellularLocation>
</comment>
<feature type="transmembrane region" description="Helical" evidence="7">
    <location>
        <begin position="45"/>
        <end position="67"/>
    </location>
</feature>
<keyword evidence="8" id="KW-0449">Lipoprotein</keyword>
<comment type="function">
    <text evidence="7">Catalyzes the transfer of the diacylglyceryl group from phosphatidylglycerol to the sulfhydryl group of the N-terminal cysteine of a prolipoprotein, the first step in the formation of mature lipoproteins.</text>
</comment>
<evidence type="ECO:0000256" key="2">
    <source>
        <dbReference type="ARBA" id="ARBA00022475"/>
    </source>
</evidence>
<sequence length="274" mass="30576">MFPTIAKLGPLALHSWGLMLALAFLAGIAIAYLRAKKKGLDPQHIVDMAVVVIVAGVIGGRLAYVLVHLSDFKDFPLEVFAIWRGGMTFYGGAVLGFIAGMVYLKRKRLNVWIVADIVAPSLSFGFFVGRIGCFLNGCCFGEPTTRAWGILFPLGSYADQVYGASVHIHPTQLYSSLAGLVIFFLLLWMERWWRFNGSLFWRYVILYSLWRIFIDFFRYYEPSSIYQIGSWQVTESQLTSIGTLIVSIVMLSVLSRKKFGGSAELSQSTPVSSP</sequence>
<dbReference type="GO" id="GO:0042158">
    <property type="term" value="P:lipoprotein biosynthetic process"/>
    <property type="evidence" value="ECO:0007669"/>
    <property type="project" value="UniProtKB-UniRule"/>
</dbReference>
<feature type="transmembrane region" description="Helical" evidence="7">
    <location>
        <begin position="200"/>
        <end position="217"/>
    </location>
</feature>
<gene>
    <name evidence="7 8" type="primary">lgt</name>
    <name evidence="8" type="ORF">E3J62_07285</name>
</gene>
<dbReference type="NCBIfam" id="TIGR00544">
    <property type="entry name" value="lgt"/>
    <property type="match status" value="1"/>
</dbReference>
<feature type="transmembrane region" description="Helical" evidence="7">
    <location>
        <begin position="12"/>
        <end position="33"/>
    </location>
</feature>
<comment type="caution">
    <text evidence="8">The sequence shown here is derived from an EMBL/GenBank/DDBJ whole genome shotgun (WGS) entry which is preliminary data.</text>
</comment>
<keyword evidence="2 7" id="KW-1003">Cell membrane</keyword>
<evidence type="ECO:0000256" key="7">
    <source>
        <dbReference type="HAMAP-Rule" id="MF_01147"/>
    </source>
</evidence>
<name>A0A523USP2_UNCT6</name>
<evidence type="ECO:0000256" key="1">
    <source>
        <dbReference type="ARBA" id="ARBA00007150"/>
    </source>
</evidence>
<dbReference type="InterPro" id="IPR001640">
    <property type="entry name" value="Lgt"/>
</dbReference>
<keyword evidence="6 7" id="KW-0472">Membrane</keyword>
<accession>A0A523USP2</accession>
<evidence type="ECO:0000256" key="6">
    <source>
        <dbReference type="ARBA" id="ARBA00023136"/>
    </source>
</evidence>
<dbReference type="PANTHER" id="PTHR30589:SF0">
    <property type="entry name" value="PHOSPHATIDYLGLYCEROL--PROLIPOPROTEIN DIACYLGLYCERYL TRANSFERASE"/>
    <property type="match status" value="1"/>
</dbReference>
<reference evidence="8 9" key="1">
    <citation type="submission" date="2019-03" db="EMBL/GenBank/DDBJ databases">
        <title>Metabolic potential of uncultured bacteria and archaea associated with petroleum seepage in deep-sea sediments.</title>
        <authorList>
            <person name="Dong X."/>
            <person name="Hubert C."/>
        </authorList>
    </citation>
    <scope>NUCLEOTIDE SEQUENCE [LARGE SCALE GENOMIC DNA]</scope>
    <source>
        <strain evidence="8">E44_bin18</strain>
    </source>
</reference>
<evidence type="ECO:0000313" key="9">
    <source>
        <dbReference type="Proteomes" id="UP000315525"/>
    </source>
</evidence>
<dbReference type="EMBL" id="SOJN01000080">
    <property type="protein sequence ID" value="TET45554.1"/>
    <property type="molecule type" value="Genomic_DNA"/>
</dbReference>
<keyword evidence="4 7" id="KW-0812">Transmembrane</keyword>
<keyword evidence="3 7" id="KW-0808">Transferase</keyword>